<protein>
    <recommendedName>
        <fullName evidence="9">BED-type domain-containing protein</fullName>
    </recommendedName>
</protein>
<comment type="caution">
    <text evidence="6">The sequence shown here is derived from an EMBL/GenBank/DDBJ whole genome shotgun (WGS) entry which is preliminary data.</text>
</comment>
<dbReference type="SUPFAM" id="SSF140996">
    <property type="entry name" value="Hermes dimerisation domain"/>
    <property type="match status" value="1"/>
</dbReference>
<dbReference type="GO" id="GO:0005634">
    <property type="term" value="C:nucleus"/>
    <property type="evidence" value="ECO:0007669"/>
    <property type="project" value="UniProtKB-SubCell"/>
</dbReference>
<reference evidence="6" key="1">
    <citation type="submission" date="2021-02" db="EMBL/GenBank/DDBJ databases">
        <authorList>
            <person name="Nowell W R."/>
        </authorList>
    </citation>
    <scope>NUCLEOTIDE SEQUENCE</scope>
</reference>
<evidence type="ECO:0000313" key="7">
    <source>
        <dbReference type="EMBL" id="CAF4170422.1"/>
    </source>
</evidence>
<dbReference type="Proteomes" id="UP000682733">
    <property type="component" value="Unassembled WGS sequence"/>
</dbReference>
<keyword evidence="3" id="KW-0863">Zinc-finger</keyword>
<evidence type="ECO:0000256" key="1">
    <source>
        <dbReference type="ARBA" id="ARBA00004123"/>
    </source>
</evidence>
<sequence>MIKNDDKSIKFHKPVKTPKSSPVWESFSIVVVNDVKQEVVRCDGCKLLLIYRQKDGTHSLAKHKRSCQGGEIEGGTSSLNQTEVTEFYLSSKTYNAPKKLKEKVKLACTEFIALDSRAFELLSGEGFSNMAQSIFDAGKHFNPTSNINVKEFIPSPVTISRHIDNLYEKKKSELVQFCSNMKTYCIICDFWTERFTGLSYCGLALRHVSVDFKLYNFILGCVLYDVESQSGSNIRMFVDEQLSLYGMYRHCRYIQF</sequence>
<accession>A0A8S2F5I5</accession>
<dbReference type="EMBL" id="CAJNOK010023267">
    <property type="protein sequence ID" value="CAF1360282.1"/>
    <property type="molecule type" value="Genomic_DNA"/>
</dbReference>
<evidence type="ECO:0000256" key="5">
    <source>
        <dbReference type="ARBA" id="ARBA00023242"/>
    </source>
</evidence>
<dbReference type="SMART" id="SM00614">
    <property type="entry name" value="ZnF_BED"/>
    <property type="match status" value="1"/>
</dbReference>
<dbReference type="GO" id="GO:0008270">
    <property type="term" value="F:zinc ion binding"/>
    <property type="evidence" value="ECO:0007669"/>
    <property type="project" value="UniProtKB-KW"/>
</dbReference>
<dbReference type="EMBL" id="CAJOBA010044917">
    <property type="protein sequence ID" value="CAF4170422.1"/>
    <property type="molecule type" value="Genomic_DNA"/>
</dbReference>
<evidence type="ECO:0008006" key="9">
    <source>
        <dbReference type="Google" id="ProtNLM"/>
    </source>
</evidence>
<gene>
    <name evidence="6" type="ORF">OVA965_LOCUS31209</name>
    <name evidence="7" type="ORF">TMI583_LOCUS32034</name>
</gene>
<evidence type="ECO:0000313" key="6">
    <source>
        <dbReference type="EMBL" id="CAF1360282.1"/>
    </source>
</evidence>
<evidence type="ECO:0000256" key="3">
    <source>
        <dbReference type="ARBA" id="ARBA00022771"/>
    </source>
</evidence>
<keyword evidence="4" id="KW-0862">Zinc</keyword>
<dbReference type="InterPro" id="IPR052035">
    <property type="entry name" value="ZnF_BED_domain_contain"/>
</dbReference>
<keyword evidence="5" id="KW-0539">Nucleus</keyword>
<dbReference type="Gene3D" id="1.10.10.1070">
    <property type="entry name" value="Zinc finger, BED domain-containing"/>
    <property type="match status" value="1"/>
</dbReference>
<evidence type="ECO:0000256" key="2">
    <source>
        <dbReference type="ARBA" id="ARBA00022723"/>
    </source>
</evidence>
<name>A0A8S2F5I5_9BILA</name>
<proteinExistence type="predicted"/>
<dbReference type="PANTHER" id="PTHR46481">
    <property type="entry name" value="ZINC FINGER BED DOMAIN-CONTAINING PROTEIN 4"/>
    <property type="match status" value="1"/>
</dbReference>
<organism evidence="6 8">
    <name type="scientific">Didymodactylos carnosus</name>
    <dbReference type="NCBI Taxonomy" id="1234261"/>
    <lineage>
        <taxon>Eukaryota</taxon>
        <taxon>Metazoa</taxon>
        <taxon>Spiralia</taxon>
        <taxon>Gnathifera</taxon>
        <taxon>Rotifera</taxon>
        <taxon>Eurotatoria</taxon>
        <taxon>Bdelloidea</taxon>
        <taxon>Philodinida</taxon>
        <taxon>Philodinidae</taxon>
        <taxon>Didymodactylos</taxon>
    </lineage>
</organism>
<comment type="subcellular location">
    <subcellularLocation>
        <location evidence="1">Nucleus</location>
    </subcellularLocation>
</comment>
<dbReference type="PANTHER" id="PTHR46481:SF10">
    <property type="entry name" value="ZINC FINGER BED DOMAIN-CONTAINING PROTEIN 39"/>
    <property type="match status" value="1"/>
</dbReference>
<keyword evidence="2" id="KW-0479">Metal-binding</keyword>
<evidence type="ECO:0000313" key="8">
    <source>
        <dbReference type="Proteomes" id="UP000677228"/>
    </source>
</evidence>
<evidence type="ECO:0000256" key="4">
    <source>
        <dbReference type="ARBA" id="ARBA00022833"/>
    </source>
</evidence>
<dbReference type="AlphaFoldDB" id="A0A8S2F5I5"/>
<dbReference type="Proteomes" id="UP000677228">
    <property type="component" value="Unassembled WGS sequence"/>
</dbReference>